<evidence type="ECO:0000256" key="1">
    <source>
        <dbReference type="ARBA" id="ARBA00006547"/>
    </source>
</evidence>
<dbReference type="RefSeq" id="XP_033428105.1">
    <property type="nucleotide sequence ID" value="XM_033569299.1"/>
</dbReference>
<proteinExistence type="inferred from homology"/>
<dbReference type="VEuPathDB" id="FungiDB:EYZ11_008049"/>
<dbReference type="EMBL" id="QUQM01000003">
    <property type="protein sequence ID" value="KAA8648744.1"/>
    <property type="molecule type" value="Genomic_DNA"/>
</dbReference>
<protein>
    <submittedName>
        <fullName evidence="2">N-terminal acetyltransferase</fullName>
    </submittedName>
</protein>
<organism evidence="3 4">
    <name type="scientific">Aspergillus tanneri</name>
    <dbReference type="NCBI Taxonomy" id="1220188"/>
    <lineage>
        <taxon>Eukaryota</taxon>
        <taxon>Fungi</taxon>
        <taxon>Dikarya</taxon>
        <taxon>Ascomycota</taxon>
        <taxon>Pezizomycotina</taxon>
        <taxon>Eurotiomycetes</taxon>
        <taxon>Eurotiomycetidae</taxon>
        <taxon>Eurotiales</taxon>
        <taxon>Aspergillaceae</taxon>
        <taxon>Aspergillus</taxon>
        <taxon>Aspergillus subgen. Circumdati</taxon>
    </lineage>
</organism>
<evidence type="ECO:0000313" key="2">
    <source>
        <dbReference type="EMBL" id="KAA8648744.1"/>
    </source>
</evidence>
<dbReference type="PANTHER" id="PTHR11786">
    <property type="entry name" value="N-HYDROXYARYLAMINE O-ACETYLTRANSFERASE"/>
    <property type="match status" value="1"/>
</dbReference>
<comment type="similarity">
    <text evidence="1">Belongs to the arylamine N-acetyltransferase family.</text>
</comment>
<evidence type="ECO:0000313" key="3">
    <source>
        <dbReference type="EMBL" id="THC92485.1"/>
    </source>
</evidence>
<name>A0A4S3JBV3_9EURO</name>
<dbReference type="EMBL" id="SOSA01000331">
    <property type="protein sequence ID" value="THC92485.1"/>
    <property type="molecule type" value="Genomic_DNA"/>
</dbReference>
<reference evidence="2 5" key="2">
    <citation type="submission" date="2019-08" db="EMBL/GenBank/DDBJ databases">
        <title>The genome sequence of a newly discovered highly antifungal drug resistant Aspergillus species, Aspergillus tanneri NIH 1004.</title>
        <authorList>
            <person name="Mounaud S."/>
            <person name="Singh I."/>
            <person name="Joardar V."/>
            <person name="Pakala S."/>
            <person name="Pakala S."/>
            <person name="Venepally P."/>
            <person name="Chung J.K."/>
            <person name="Losada L."/>
            <person name="Nierman W.C."/>
        </authorList>
    </citation>
    <scope>NUCLEOTIDE SEQUENCE [LARGE SCALE GENOMIC DNA]</scope>
    <source>
        <strain evidence="2 5">NIH1004</strain>
    </source>
</reference>
<dbReference type="Proteomes" id="UP000308092">
    <property type="component" value="Unassembled WGS sequence"/>
</dbReference>
<reference evidence="3 4" key="1">
    <citation type="submission" date="2019-03" db="EMBL/GenBank/DDBJ databases">
        <title>The genome sequence of a newly discovered highly antifungal drug resistant Aspergillus species, Aspergillus tanneri NIH 1004.</title>
        <authorList>
            <person name="Mounaud S."/>
            <person name="Singh I."/>
            <person name="Joardar V."/>
            <person name="Pakala S."/>
            <person name="Pakala S."/>
            <person name="Venepally P."/>
            <person name="Hoover J."/>
            <person name="Nierman W."/>
            <person name="Chung J."/>
            <person name="Losada L."/>
        </authorList>
    </citation>
    <scope>NUCLEOTIDE SEQUENCE [LARGE SCALE GENOMIC DNA]</scope>
    <source>
        <strain evidence="3 4">NIH1004</strain>
    </source>
</reference>
<dbReference type="OrthoDB" id="10260017at2759"/>
<sequence>MAPTYTPDQLERYLQRIQYADSALVAGTTRLEHVQSSIKHDPLATLTELQRRHLATIPWGNSALHYSQHLSISVNPSSIFEKLVGRRLDGYCMENTNLIYVVLRSLGYTVYATGGRVCEAANGVNKHPGQERFSAIGHMILIVTIAGQKYMVDVGFGSNCPTSPLPLIEGATAVCIAPSEMRLIRDTLYEFVDKTQKVWVYQIRYNPDSDWIPHYSFSEVEFLPQDYVMMNFFTSKQPRSWFTQTVVCSRVILDEMSCEPRGVYVLAGKEVKRRLRGKAEVVETLESDDDRVRALGKWFDMHFHDYEVDGIQGLVSQFK</sequence>
<dbReference type="AlphaFoldDB" id="A0A4S3JBV3"/>
<evidence type="ECO:0000313" key="5">
    <source>
        <dbReference type="Proteomes" id="UP000324241"/>
    </source>
</evidence>
<dbReference type="GeneID" id="54327331"/>
<dbReference type="InterPro" id="IPR053710">
    <property type="entry name" value="Arylamine_NAT_domain_sf"/>
</dbReference>
<dbReference type="Pfam" id="PF00797">
    <property type="entry name" value="Acetyltransf_2"/>
    <property type="match status" value="1"/>
</dbReference>
<dbReference type="FunFam" id="3.30.2140.20:FF:000003">
    <property type="entry name" value="Arylamine N-acetyltransferase 1"/>
    <property type="match status" value="1"/>
</dbReference>
<gene>
    <name evidence="2" type="primary">NAT1</name>
    <name evidence="2" type="ORF">ATNIH1004_004629</name>
    <name evidence="3" type="ORF">EYZ11_008049</name>
</gene>
<dbReference type="GO" id="GO:0016407">
    <property type="term" value="F:acetyltransferase activity"/>
    <property type="evidence" value="ECO:0007669"/>
    <property type="project" value="InterPro"/>
</dbReference>
<dbReference type="Proteomes" id="UP000324241">
    <property type="component" value="Unassembled WGS sequence"/>
</dbReference>
<evidence type="ECO:0000313" key="4">
    <source>
        <dbReference type="Proteomes" id="UP000308092"/>
    </source>
</evidence>
<keyword evidence="4" id="KW-1185">Reference proteome</keyword>
<dbReference type="SUPFAM" id="SSF54001">
    <property type="entry name" value="Cysteine proteinases"/>
    <property type="match status" value="1"/>
</dbReference>
<comment type="caution">
    <text evidence="3">The sequence shown here is derived from an EMBL/GenBank/DDBJ whole genome shotgun (WGS) entry which is preliminary data.</text>
</comment>
<dbReference type="InterPro" id="IPR001447">
    <property type="entry name" value="Arylamine_N-AcTrfase"/>
</dbReference>
<dbReference type="Gene3D" id="3.30.2140.20">
    <property type="match status" value="1"/>
</dbReference>
<dbReference type="InterPro" id="IPR038765">
    <property type="entry name" value="Papain-like_cys_pep_sf"/>
</dbReference>
<dbReference type="STRING" id="1220188.A0A4S3JBV3"/>
<dbReference type="PANTHER" id="PTHR11786:SF0">
    <property type="entry name" value="ARYLAMINE N-ACETYLTRANSFERASE 4-RELATED"/>
    <property type="match status" value="1"/>
</dbReference>
<accession>A0A4S3JBV3</accession>
<keyword evidence="2" id="KW-0808">Transferase</keyword>